<dbReference type="EMBL" id="QQAV01000001">
    <property type="protein sequence ID" value="RDI28684.1"/>
    <property type="molecule type" value="Genomic_DNA"/>
</dbReference>
<evidence type="ECO:0000313" key="1">
    <source>
        <dbReference type="EMBL" id="RDI28684.1"/>
    </source>
</evidence>
<proteinExistence type="predicted"/>
<dbReference type="NCBIfam" id="TIGR02683">
    <property type="entry name" value="upstrm_HI1419"/>
    <property type="match status" value="1"/>
</dbReference>
<keyword evidence="2" id="KW-1185">Reference proteome</keyword>
<dbReference type="RefSeq" id="WP_017759719.1">
    <property type="nucleotide sequence ID" value="NZ_QQAV01000001.1"/>
</dbReference>
<evidence type="ECO:0000313" key="2">
    <source>
        <dbReference type="Proteomes" id="UP000255265"/>
    </source>
</evidence>
<dbReference type="PANTHER" id="PTHR41791:SF1">
    <property type="entry name" value="SSL7039 PROTEIN"/>
    <property type="match status" value="1"/>
</dbReference>
<accession>A0A370FP83</accession>
<organism evidence="1 2">
    <name type="scientific">Pseudacidovorax intermedius</name>
    <dbReference type="NCBI Taxonomy" id="433924"/>
    <lineage>
        <taxon>Bacteria</taxon>
        <taxon>Pseudomonadati</taxon>
        <taxon>Pseudomonadota</taxon>
        <taxon>Betaproteobacteria</taxon>
        <taxon>Burkholderiales</taxon>
        <taxon>Comamonadaceae</taxon>
        <taxon>Pseudacidovorax</taxon>
    </lineage>
</organism>
<dbReference type="PIRSF" id="PIRSF028744">
    <property type="entry name" value="Addict_mod_HI1419"/>
    <property type="match status" value="1"/>
</dbReference>
<dbReference type="AlphaFoldDB" id="A0A370FP83"/>
<name>A0A370FP83_9BURK</name>
<gene>
    <name evidence="1" type="ORF">DFR41_101440</name>
</gene>
<dbReference type="InterPro" id="IPR014056">
    <property type="entry name" value="TypeIITA-like_toxin_pred"/>
</dbReference>
<comment type="caution">
    <text evidence="1">The sequence shown here is derived from an EMBL/GenBank/DDBJ whole genome shotgun (WGS) entry which is preliminary data.</text>
</comment>
<dbReference type="Proteomes" id="UP000255265">
    <property type="component" value="Unassembled WGS sequence"/>
</dbReference>
<dbReference type="InterPro" id="IPR009241">
    <property type="entry name" value="HigB-like"/>
</dbReference>
<dbReference type="Pfam" id="PF05973">
    <property type="entry name" value="Gp49"/>
    <property type="match status" value="1"/>
</dbReference>
<dbReference type="PANTHER" id="PTHR41791">
    <property type="entry name" value="SSL7039 PROTEIN"/>
    <property type="match status" value="1"/>
</dbReference>
<protein>
    <submittedName>
        <fullName evidence="1">Putative addiction module killer protein</fullName>
    </submittedName>
</protein>
<sequence length="96" mass="10687">MLDVQLTTTFQRWLGGLTDLRARIAIARRLERLAAGNAGDSKSVGEGVTEMRVDVGPGYRVYYTRRGQQIVIVLAGGDKSSQQRDIQRAQTMAKEY</sequence>
<dbReference type="OrthoDB" id="9800258at2"/>
<reference evidence="1 2" key="1">
    <citation type="submission" date="2018-07" db="EMBL/GenBank/DDBJ databases">
        <title>Genomic Encyclopedia of Type Strains, Phase IV (KMG-IV): sequencing the most valuable type-strain genomes for metagenomic binning, comparative biology and taxonomic classification.</title>
        <authorList>
            <person name="Goeker M."/>
        </authorList>
    </citation>
    <scope>NUCLEOTIDE SEQUENCE [LARGE SCALE GENOMIC DNA]</scope>
    <source>
        <strain evidence="1 2">DSM 21352</strain>
    </source>
</reference>